<reference evidence="1 2" key="1">
    <citation type="submission" date="2024-02" db="EMBL/GenBank/DDBJ databases">
        <title>Chromosome-scale genome assembly of the rough periwinkle Littorina saxatilis.</title>
        <authorList>
            <person name="De Jode A."/>
            <person name="Faria R."/>
            <person name="Formenti G."/>
            <person name="Sims Y."/>
            <person name="Smith T.P."/>
            <person name="Tracey A."/>
            <person name="Wood J.M.D."/>
            <person name="Zagrodzka Z.B."/>
            <person name="Johannesson K."/>
            <person name="Butlin R.K."/>
            <person name="Leder E.H."/>
        </authorList>
    </citation>
    <scope>NUCLEOTIDE SEQUENCE [LARGE SCALE GENOMIC DNA]</scope>
    <source>
        <strain evidence="1">Snail1</strain>
        <tissue evidence="1">Muscle</tissue>
    </source>
</reference>
<protein>
    <submittedName>
        <fullName evidence="1">Uncharacterized protein</fullName>
    </submittedName>
</protein>
<dbReference type="Proteomes" id="UP001374579">
    <property type="component" value="Unassembled WGS sequence"/>
</dbReference>
<evidence type="ECO:0000313" key="2">
    <source>
        <dbReference type="Proteomes" id="UP001374579"/>
    </source>
</evidence>
<gene>
    <name evidence="1" type="ORF">V1264_024168</name>
</gene>
<organism evidence="1 2">
    <name type="scientific">Littorina saxatilis</name>
    <dbReference type="NCBI Taxonomy" id="31220"/>
    <lineage>
        <taxon>Eukaryota</taxon>
        <taxon>Metazoa</taxon>
        <taxon>Spiralia</taxon>
        <taxon>Lophotrochozoa</taxon>
        <taxon>Mollusca</taxon>
        <taxon>Gastropoda</taxon>
        <taxon>Caenogastropoda</taxon>
        <taxon>Littorinimorpha</taxon>
        <taxon>Littorinoidea</taxon>
        <taxon>Littorinidae</taxon>
        <taxon>Littorina</taxon>
    </lineage>
</organism>
<keyword evidence="2" id="KW-1185">Reference proteome</keyword>
<evidence type="ECO:0000313" key="1">
    <source>
        <dbReference type="EMBL" id="KAK7089070.1"/>
    </source>
</evidence>
<dbReference type="AlphaFoldDB" id="A0AAN9ALD7"/>
<comment type="caution">
    <text evidence="1">The sequence shown here is derived from an EMBL/GenBank/DDBJ whole genome shotgun (WGS) entry which is preliminary data.</text>
</comment>
<name>A0AAN9ALD7_9CAEN</name>
<accession>A0AAN9ALD7</accession>
<proteinExistence type="predicted"/>
<sequence>MTRPLTTNAIDKPVWIPATVCSDIVEEACDALLSDKCTSDEDCEVFRNVNRDALLSALQFLNACLVPKTRFKCANKERAFQKFHQAMLVELNVLPLEKLLCPFSATTMAFAVFELLLKRNYDLKKQTQSNNGDEVPEGEVGIVEHIAGFVLFNLKKQAKRINNVAERELVEDCLNALETPEVISTSKTNLPSLTQVLDRGGLTKPTQNICQMFVALEPIFRSTFGDVQSFDFQIYFSKCVASDSVSTCLYEGLYKVNAKKNTKEKLLSGIVKVYFNVRVHHEYKVYMDRHKLSTKTGKQKKSLRKSLQE</sequence>
<dbReference type="EMBL" id="JBAMIC010003074">
    <property type="protein sequence ID" value="KAK7089070.1"/>
    <property type="molecule type" value="Genomic_DNA"/>
</dbReference>